<feature type="compositionally biased region" description="Low complexity" evidence="1">
    <location>
        <begin position="249"/>
        <end position="259"/>
    </location>
</feature>
<accession>B4PU38</accession>
<feature type="region of interest" description="Disordered" evidence="1">
    <location>
        <begin position="242"/>
        <end position="307"/>
    </location>
</feature>
<reference evidence="2 3" key="1">
    <citation type="journal article" date="2007" name="Nature">
        <title>Evolution of genes and genomes on the Drosophila phylogeny.</title>
        <authorList>
            <consortium name="Drosophila 12 Genomes Consortium"/>
            <person name="Clark A.G."/>
            <person name="Eisen M.B."/>
            <person name="Smith D.R."/>
            <person name="Bergman C.M."/>
            <person name="Oliver B."/>
            <person name="Markow T.A."/>
            <person name="Kaufman T.C."/>
            <person name="Kellis M."/>
            <person name="Gelbart W."/>
            <person name="Iyer V.N."/>
            <person name="Pollard D.A."/>
            <person name="Sackton T.B."/>
            <person name="Larracuente A.M."/>
            <person name="Singh N.D."/>
            <person name="Abad J.P."/>
            <person name="Abt D.N."/>
            <person name="Adryan B."/>
            <person name="Aguade M."/>
            <person name="Akashi H."/>
            <person name="Anderson W.W."/>
            <person name="Aquadro C.F."/>
            <person name="Ardell D.H."/>
            <person name="Arguello R."/>
            <person name="Artieri C.G."/>
            <person name="Barbash D.A."/>
            <person name="Barker D."/>
            <person name="Barsanti P."/>
            <person name="Batterham P."/>
            <person name="Batzoglou S."/>
            <person name="Begun D."/>
            <person name="Bhutkar A."/>
            <person name="Blanco E."/>
            <person name="Bosak S.A."/>
            <person name="Bradley R.K."/>
            <person name="Brand A.D."/>
            <person name="Brent M.R."/>
            <person name="Brooks A.N."/>
            <person name="Brown R.H."/>
            <person name="Butlin R.K."/>
            <person name="Caggese C."/>
            <person name="Calvi B.R."/>
            <person name="Bernardo de Carvalho A."/>
            <person name="Caspi A."/>
            <person name="Castrezana S."/>
            <person name="Celniker S.E."/>
            <person name="Chang J.L."/>
            <person name="Chapple C."/>
            <person name="Chatterji S."/>
            <person name="Chinwalla A."/>
            <person name="Civetta A."/>
            <person name="Clifton S.W."/>
            <person name="Comeron J.M."/>
            <person name="Costello J.C."/>
            <person name="Coyne J.A."/>
            <person name="Daub J."/>
            <person name="David R.G."/>
            <person name="Delcher A.L."/>
            <person name="Delehaunty K."/>
            <person name="Do C.B."/>
            <person name="Ebling H."/>
            <person name="Edwards K."/>
            <person name="Eickbush T."/>
            <person name="Evans J.D."/>
            <person name="Filipski A."/>
            <person name="Findeiss S."/>
            <person name="Freyhult E."/>
            <person name="Fulton L."/>
            <person name="Fulton R."/>
            <person name="Garcia A.C."/>
            <person name="Gardiner A."/>
            <person name="Garfield D.A."/>
            <person name="Garvin B.E."/>
            <person name="Gibson G."/>
            <person name="Gilbert D."/>
            <person name="Gnerre S."/>
            <person name="Godfrey J."/>
            <person name="Good R."/>
            <person name="Gotea V."/>
            <person name="Gravely B."/>
            <person name="Greenberg A.J."/>
            <person name="Griffiths-Jones S."/>
            <person name="Gross S."/>
            <person name="Guigo R."/>
            <person name="Gustafson E.A."/>
            <person name="Haerty W."/>
            <person name="Hahn M.W."/>
            <person name="Halligan D.L."/>
            <person name="Halpern A.L."/>
            <person name="Halter G.M."/>
            <person name="Han M.V."/>
            <person name="Heger A."/>
            <person name="Hillier L."/>
            <person name="Hinrichs A.S."/>
            <person name="Holmes I."/>
            <person name="Hoskins R.A."/>
            <person name="Hubisz M.J."/>
            <person name="Hultmark D."/>
            <person name="Huntley M.A."/>
            <person name="Jaffe D.B."/>
            <person name="Jagadeeshan S."/>
            <person name="Jeck W.R."/>
            <person name="Johnson J."/>
            <person name="Jones C.D."/>
            <person name="Jordan W.C."/>
            <person name="Karpen G.H."/>
            <person name="Kataoka E."/>
            <person name="Keightley P.D."/>
            <person name="Kheradpour P."/>
            <person name="Kirkness E.F."/>
            <person name="Koerich L.B."/>
            <person name="Kristiansen K."/>
            <person name="Kudrna D."/>
            <person name="Kulathinal R.J."/>
            <person name="Kumar S."/>
            <person name="Kwok R."/>
            <person name="Lander E."/>
            <person name="Langley C.H."/>
            <person name="Lapoint R."/>
            <person name="Lazzaro B.P."/>
            <person name="Lee S.J."/>
            <person name="Levesque L."/>
            <person name="Li R."/>
            <person name="Lin C.F."/>
            <person name="Lin M.F."/>
            <person name="Lindblad-Toh K."/>
            <person name="Llopart A."/>
            <person name="Long M."/>
            <person name="Low L."/>
            <person name="Lozovsky E."/>
            <person name="Lu J."/>
            <person name="Luo M."/>
            <person name="Machado C.A."/>
            <person name="Makalowski W."/>
            <person name="Marzo M."/>
            <person name="Matsuda M."/>
            <person name="Matzkin L."/>
            <person name="McAllister B."/>
            <person name="McBride C.S."/>
            <person name="McKernan B."/>
            <person name="McKernan K."/>
            <person name="Mendez-Lago M."/>
            <person name="Minx P."/>
            <person name="Mollenhauer M.U."/>
            <person name="Montooth K."/>
            <person name="Mount S.M."/>
            <person name="Mu X."/>
            <person name="Myers E."/>
            <person name="Negre B."/>
            <person name="Newfeld S."/>
            <person name="Nielsen R."/>
            <person name="Noor M.A."/>
            <person name="O'Grady P."/>
            <person name="Pachter L."/>
            <person name="Papaceit M."/>
            <person name="Parisi M.J."/>
            <person name="Parisi M."/>
            <person name="Parts L."/>
            <person name="Pedersen J.S."/>
            <person name="Pesole G."/>
            <person name="Phillippy A.M."/>
            <person name="Ponting C.P."/>
            <person name="Pop M."/>
            <person name="Porcelli D."/>
            <person name="Powell J.R."/>
            <person name="Prohaska S."/>
            <person name="Pruitt K."/>
            <person name="Puig M."/>
            <person name="Quesneville H."/>
            <person name="Ram K.R."/>
            <person name="Rand D."/>
            <person name="Rasmussen M.D."/>
            <person name="Reed L.K."/>
            <person name="Reenan R."/>
            <person name="Reily A."/>
            <person name="Remington K.A."/>
            <person name="Rieger T.T."/>
            <person name="Ritchie M.G."/>
            <person name="Robin C."/>
            <person name="Rogers Y.H."/>
            <person name="Rohde C."/>
            <person name="Rozas J."/>
            <person name="Rubenfield M.J."/>
            <person name="Ruiz A."/>
            <person name="Russo S."/>
            <person name="Salzberg S.L."/>
            <person name="Sanchez-Gracia A."/>
            <person name="Saranga D.J."/>
            <person name="Sato H."/>
            <person name="Schaeffer S.W."/>
            <person name="Schatz M.C."/>
            <person name="Schlenke T."/>
            <person name="Schwartz R."/>
            <person name="Segarra C."/>
            <person name="Singh R.S."/>
            <person name="Sirot L."/>
            <person name="Sirota M."/>
            <person name="Sisneros N.B."/>
            <person name="Smith C.D."/>
            <person name="Smith T.F."/>
            <person name="Spieth J."/>
            <person name="Stage D.E."/>
            <person name="Stark A."/>
            <person name="Stephan W."/>
            <person name="Strausberg R.L."/>
            <person name="Strempel S."/>
            <person name="Sturgill D."/>
            <person name="Sutton G."/>
            <person name="Sutton G.G."/>
            <person name="Tao W."/>
            <person name="Teichmann S."/>
            <person name="Tobari Y.N."/>
            <person name="Tomimura Y."/>
            <person name="Tsolas J.M."/>
            <person name="Valente V.L."/>
            <person name="Venter E."/>
            <person name="Venter J.C."/>
            <person name="Vicario S."/>
            <person name="Vieira F.G."/>
            <person name="Vilella A.J."/>
            <person name="Villasante A."/>
            <person name="Walenz B."/>
            <person name="Wang J."/>
            <person name="Wasserman M."/>
            <person name="Watts T."/>
            <person name="Wilson D."/>
            <person name="Wilson R.K."/>
            <person name="Wing R.A."/>
            <person name="Wolfner M.F."/>
            <person name="Wong A."/>
            <person name="Wong G.K."/>
            <person name="Wu C.I."/>
            <person name="Wu G."/>
            <person name="Yamamoto D."/>
            <person name="Yang H.P."/>
            <person name="Yang S.P."/>
            <person name="Yorke J.A."/>
            <person name="Yoshida K."/>
            <person name="Zdobnov E."/>
            <person name="Zhang P."/>
            <person name="Zhang Y."/>
            <person name="Zimin A.V."/>
            <person name="Baldwin J."/>
            <person name="Abdouelleil A."/>
            <person name="Abdulkadir J."/>
            <person name="Abebe A."/>
            <person name="Abera B."/>
            <person name="Abreu J."/>
            <person name="Acer S.C."/>
            <person name="Aftuck L."/>
            <person name="Alexander A."/>
            <person name="An P."/>
            <person name="Anderson E."/>
            <person name="Anderson S."/>
            <person name="Arachi H."/>
            <person name="Azer M."/>
            <person name="Bachantsang P."/>
            <person name="Barry A."/>
            <person name="Bayul T."/>
            <person name="Berlin A."/>
            <person name="Bessette D."/>
            <person name="Bloom T."/>
            <person name="Blye J."/>
            <person name="Boguslavskiy L."/>
            <person name="Bonnet C."/>
            <person name="Boukhgalter B."/>
            <person name="Bourzgui I."/>
            <person name="Brown A."/>
            <person name="Cahill P."/>
            <person name="Channer S."/>
            <person name="Cheshatsang Y."/>
            <person name="Chuda L."/>
            <person name="Citroen M."/>
            <person name="Collymore A."/>
            <person name="Cooke P."/>
            <person name="Costello M."/>
            <person name="D'Aco K."/>
            <person name="Daza R."/>
            <person name="De Haan G."/>
            <person name="DeGray S."/>
            <person name="DeMaso C."/>
            <person name="Dhargay N."/>
            <person name="Dooley K."/>
            <person name="Dooley E."/>
            <person name="Doricent M."/>
            <person name="Dorje P."/>
            <person name="Dorjee K."/>
            <person name="Dupes A."/>
            <person name="Elong R."/>
            <person name="Falk J."/>
            <person name="Farina A."/>
            <person name="Faro S."/>
            <person name="Ferguson D."/>
            <person name="Fisher S."/>
            <person name="Foley C.D."/>
            <person name="Franke A."/>
            <person name="Friedrich D."/>
            <person name="Gadbois L."/>
            <person name="Gearin G."/>
            <person name="Gearin C.R."/>
            <person name="Giannoukos G."/>
            <person name="Goode T."/>
            <person name="Graham J."/>
            <person name="Grandbois E."/>
            <person name="Grewal S."/>
            <person name="Gyaltsen K."/>
            <person name="Hafez N."/>
            <person name="Hagos B."/>
            <person name="Hall J."/>
            <person name="Henson C."/>
            <person name="Hollinger A."/>
            <person name="Honan T."/>
            <person name="Huard M.D."/>
            <person name="Hughes L."/>
            <person name="Hurhula B."/>
            <person name="Husby M.E."/>
            <person name="Kamat A."/>
            <person name="Kanga B."/>
            <person name="Kashin S."/>
            <person name="Khazanovich D."/>
            <person name="Kisner P."/>
            <person name="Lance K."/>
            <person name="Lara M."/>
            <person name="Lee W."/>
            <person name="Lennon N."/>
            <person name="Letendre F."/>
            <person name="LeVine R."/>
            <person name="Lipovsky A."/>
            <person name="Liu X."/>
            <person name="Liu J."/>
            <person name="Liu S."/>
            <person name="Lokyitsang T."/>
            <person name="Lokyitsang Y."/>
            <person name="Lubonja R."/>
            <person name="Lui A."/>
            <person name="MacDonald P."/>
            <person name="Magnisalis V."/>
            <person name="Maru K."/>
            <person name="Matthews C."/>
            <person name="McCusker W."/>
            <person name="McDonough S."/>
            <person name="Mehta T."/>
            <person name="Meldrim J."/>
            <person name="Meneus L."/>
            <person name="Mihai O."/>
            <person name="Mihalev A."/>
            <person name="Mihova T."/>
            <person name="Mittelman R."/>
            <person name="Mlenga V."/>
            <person name="Montmayeur A."/>
            <person name="Mulrain L."/>
            <person name="Navidi A."/>
            <person name="Naylor J."/>
            <person name="Negash T."/>
            <person name="Nguyen T."/>
            <person name="Nguyen N."/>
            <person name="Nicol R."/>
            <person name="Norbu C."/>
            <person name="Norbu N."/>
            <person name="Novod N."/>
            <person name="O'Neill B."/>
            <person name="Osman S."/>
            <person name="Markiewicz E."/>
            <person name="Oyono O.L."/>
            <person name="Patti C."/>
            <person name="Phunkhang P."/>
            <person name="Pierre F."/>
            <person name="Priest M."/>
            <person name="Raghuraman S."/>
            <person name="Rege F."/>
            <person name="Reyes R."/>
            <person name="Rise C."/>
            <person name="Rogov P."/>
            <person name="Ross K."/>
            <person name="Ryan E."/>
            <person name="Settipalli S."/>
            <person name="Shea T."/>
            <person name="Sherpa N."/>
            <person name="Shi L."/>
            <person name="Shih D."/>
            <person name="Sparrow T."/>
            <person name="Spaulding J."/>
            <person name="Stalker J."/>
            <person name="Stange-Thomann N."/>
            <person name="Stavropoulos S."/>
            <person name="Stone C."/>
            <person name="Strader C."/>
            <person name="Tesfaye S."/>
            <person name="Thomson T."/>
            <person name="Thoulutsang Y."/>
            <person name="Thoulutsang D."/>
            <person name="Topham K."/>
            <person name="Topping I."/>
            <person name="Tsamla T."/>
            <person name="Vassiliev H."/>
            <person name="Vo A."/>
            <person name="Wangchuk T."/>
            <person name="Wangdi T."/>
            <person name="Weiand M."/>
            <person name="Wilkinson J."/>
            <person name="Wilson A."/>
            <person name="Yadav S."/>
            <person name="Young G."/>
            <person name="Yu Q."/>
            <person name="Zembek L."/>
            <person name="Zhong D."/>
            <person name="Zimmer A."/>
            <person name="Zwirko Z."/>
            <person name="Jaffe D.B."/>
            <person name="Alvarez P."/>
            <person name="Brockman W."/>
            <person name="Butler J."/>
            <person name="Chin C."/>
            <person name="Gnerre S."/>
            <person name="Grabherr M."/>
            <person name="Kleber M."/>
            <person name="Mauceli E."/>
            <person name="MacCallum I."/>
        </authorList>
    </citation>
    <scope>NUCLEOTIDE SEQUENCE [LARGE SCALE GENOMIC DNA]</scope>
    <source>
        <strain evidence="3">Tai18E2 / Tucson 14021-0261.01</strain>
    </source>
</reference>
<reference evidence="2 3" key="2">
    <citation type="journal article" date="2007" name="PLoS Biol.">
        <title>Principles of genome evolution in the Drosophila melanogaster species group.</title>
        <authorList>
            <person name="Ranz J.M."/>
            <person name="Maurin D."/>
            <person name="Chan Y.S."/>
            <person name="von Grotthuss M."/>
            <person name="Hillier L.W."/>
            <person name="Roote J."/>
            <person name="Ashburner M."/>
            <person name="Bergman C.M."/>
        </authorList>
    </citation>
    <scope>NUCLEOTIDE SEQUENCE [LARGE SCALE GENOMIC DNA]</scope>
    <source>
        <strain evidence="3">Tai18E2 / Tucson 14021-0261.01</strain>
    </source>
</reference>
<feature type="compositionally biased region" description="Pro residues" evidence="1">
    <location>
        <begin position="505"/>
        <end position="518"/>
    </location>
</feature>
<feature type="compositionally biased region" description="Polar residues" evidence="1">
    <location>
        <begin position="289"/>
        <end position="302"/>
    </location>
</feature>
<protein>
    <submittedName>
        <fullName evidence="2">Uncharacterized protein, isoform A</fullName>
    </submittedName>
</protein>
<evidence type="ECO:0000313" key="3">
    <source>
        <dbReference type="Proteomes" id="UP000002282"/>
    </source>
</evidence>
<dbReference type="EMBL" id="CM000160">
    <property type="protein sequence ID" value="EDW97688.1"/>
    <property type="molecule type" value="Genomic_DNA"/>
</dbReference>
<dbReference type="HOGENOM" id="CLU_005848_0_0_1"/>
<feature type="region of interest" description="Disordered" evidence="1">
    <location>
        <begin position="170"/>
        <end position="202"/>
    </location>
</feature>
<feature type="compositionally biased region" description="Low complexity" evidence="1">
    <location>
        <begin position="1264"/>
        <end position="1279"/>
    </location>
</feature>
<dbReference type="OMA" id="GQFPKVN"/>
<sequence>MERRRFNLSSMSPMADSTRIDASLISNRPTASSFLRGLSLRGSNISLNGTRTPERSLMNRTATSPSAISRQKLNLSQVDPRTFADVHSSGLASRVVAYHESSLGGRSGLQRSMSASNLYNPLTQPRRAPASPLPYKSRAPTLSITQIAPPERSFYSGNTLPSLLRSNSLAGVVQKTSEQEQLSRENRPILHPPHPQHESEPTRSVLEELKEISRKRINTGDTQQPHDFTKRSCQRSADFVDHHRHQQQLHHLQQQQSQSFKRQRELTVSVPLRHHSTSVSAAPPALQHMHSNGNVSPTQSPEQVAKRPNCSYSNDIASSLSSSWRHSNKRKLLDMRERFQHSKNDTLVSGGSSPENSPENVAKIQRKVDAETVSKALSMPSPAVAAVAAVPASRAISAPPIQKTDQQHSVVVPQVTEKPKLTLFNARQSQTKAEQPRPDLSSPEVDAGEYAGIQFVKPKQQNSMLGVKNPSVERTHKTKLAIMLSGLKGELYQGEPDELDAPAPKQTPSPAPLTLPTPIKPIIAPSVTTSTTTVTSTATTSTSAPSKPVILSNQVIKPADVPNTNTTSSVPKLVLGQPAPPAASTEQTPPKPTDKVPAAQAEIPAKFELPAKPVTPATSAQPLISFGTPKTTAAPSFSFGNATNTTSSTTTTITNDTTSKPIFSFGQAPANGPTVGGLPGFKLDTPATTLASTANPGTPVTSTTMFGMAAPKTTATVAPTTTPSLSFGQPNSAVLGATTCKTTTTATMPSFGAPTTAVKPMFSFGQSGNLSSGTPTTNGNDAAVAKPPVFSFGGSTTQPATAAPTPVFGSLSKPLGGGFMSPVANKSETTKPGIFGNSDNGFGNAVKPPANVATTTAAELPKPFGFPATTTAAGAGSSGTNLFTFGGTATSKAAEPAPASQNNLFGQSATPSTPFAFGGAAANAGNSGNKDNKSMFAFGGADNNSVAKPSGLFSFGGTDKPAPPAFGSVTTSVTSATATPTNSAFGFSTAQKPATPMFGSGSTQQSSTPSVAAAKPFTFGGGTAQPPAPAASTASGGFSFAAVASKNTTEPTATNLFGSPANASKPSFNFGGNTATQTAPGAAGSPAGGFSFATATKKEDSASTNMFGSPNTGVVKPNFSFSSNNSTTQSAAPTPAPTFGGFGAPAAAAPAAPSTNQNKPFAFGGSTPASAPSAAPLGGNLFANAVSATQNQPKPGVFSFGGAKSTPSATAGNAPFSFGGASAGGIASPPSNQGLNTAKPFSFGGAGGTPAPNVFGSPAPVSQASNPAGGFSFGGASPAQQANAGNLFAPTPESRPIRKATRRLQK</sequence>
<proteinExistence type="predicted"/>
<dbReference type="OrthoDB" id="7765355at2759"/>
<dbReference type="Proteomes" id="UP000002282">
    <property type="component" value="Chromosome 3R"/>
</dbReference>
<feature type="compositionally biased region" description="Low complexity" evidence="1">
    <location>
        <begin position="999"/>
        <end position="1008"/>
    </location>
</feature>
<feature type="region of interest" description="Disordered" evidence="1">
    <location>
        <begin position="995"/>
        <end position="1014"/>
    </location>
</feature>
<evidence type="ECO:0000256" key="1">
    <source>
        <dbReference type="SAM" id="MobiDB-lite"/>
    </source>
</evidence>
<feature type="region of interest" description="Disordered" evidence="1">
    <location>
        <begin position="574"/>
        <end position="597"/>
    </location>
</feature>
<feature type="compositionally biased region" description="Low complexity" evidence="1">
    <location>
        <begin position="1118"/>
        <end position="1153"/>
    </location>
</feature>
<feature type="region of interest" description="Disordered" evidence="1">
    <location>
        <begin position="1118"/>
        <end position="1172"/>
    </location>
</feature>
<feature type="region of interest" description="Disordered" evidence="1">
    <location>
        <begin position="493"/>
        <end position="518"/>
    </location>
</feature>
<evidence type="ECO:0000313" key="2">
    <source>
        <dbReference type="EMBL" id="EDW97688.1"/>
    </source>
</evidence>
<dbReference type="eggNOG" id="KOG1721">
    <property type="taxonomic scope" value="Eukaryota"/>
</dbReference>
<feature type="compositionally biased region" description="Basic residues" evidence="1">
    <location>
        <begin position="1297"/>
        <end position="1306"/>
    </location>
</feature>
<feature type="compositionally biased region" description="Basic and acidic residues" evidence="1">
    <location>
        <begin position="177"/>
        <end position="188"/>
    </location>
</feature>
<dbReference type="PhylomeDB" id="B4PU38"/>
<organism evidence="2 3">
    <name type="scientific">Drosophila yakuba</name>
    <name type="common">Fruit fly</name>
    <dbReference type="NCBI Taxonomy" id="7245"/>
    <lineage>
        <taxon>Eukaryota</taxon>
        <taxon>Metazoa</taxon>
        <taxon>Ecdysozoa</taxon>
        <taxon>Arthropoda</taxon>
        <taxon>Hexapoda</taxon>
        <taxon>Insecta</taxon>
        <taxon>Pterygota</taxon>
        <taxon>Neoptera</taxon>
        <taxon>Endopterygota</taxon>
        <taxon>Diptera</taxon>
        <taxon>Brachycera</taxon>
        <taxon>Muscomorpha</taxon>
        <taxon>Ephydroidea</taxon>
        <taxon>Drosophilidae</taxon>
        <taxon>Drosophila</taxon>
        <taxon>Sophophora</taxon>
    </lineage>
</organism>
<feature type="region of interest" description="Disordered" evidence="1">
    <location>
        <begin position="1229"/>
        <end position="1306"/>
    </location>
</feature>
<keyword evidence="3" id="KW-1185">Reference proteome</keyword>
<name>B4PU38_DROYA</name>
<gene>
    <name evidence="2" type="primary">Dyak\GE24187</name>
    <name evidence="2" type="synonym">dyak_GLEANR_7906</name>
    <name evidence="2" type="synonym">GE24187</name>
    <name evidence="2" type="ORF">Dyak_GE24187</name>
</gene>